<name>A0ABU3P079_9FIRM</name>
<evidence type="ECO:0000256" key="4">
    <source>
        <dbReference type="ARBA" id="ARBA00022989"/>
    </source>
</evidence>
<dbReference type="InterPro" id="IPR019264">
    <property type="entry name" value="DUF2179"/>
</dbReference>
<accession>A0ABU3P079</accession>
<dbReference type="PANTHER" id="PTHR40060">
    <property type="entry name" value="UPF0316 PROTEIN YEBE"/>
    <property type="match status" value="1"/>
</dbReference>
<comment type="similarity">
    <text evidence="6">Belongs to the UPF0316 family.</text>
</comment>
<dbReference type="PANTHER" id="PTHR40060:SF1">
    <property type="entry name" value="UPF0316 PROTEIN YEBE"/>
    <property type="match status" value="1"/>
</dbReference>
<feature type="transmembrane region" description="Helical" evidence="6">
    <location>
        <begin position="6"/>
        <end position="27"/>
    </location>
</feature>
<evidence type="ECO:0000256" key="6">
    <source>
        <dbReference type="HAMAP-Rule" id="MF_01515"/>
    </source>
</evidence>
<evidence type="ECO:0000256" key="1">
    <source>
        <dbReference type="ARBA" id="ARBA00004651"/>
    </source>
</evidence>
<feature type="transmembrane region" description="Helical" evidence="6">
    <location>
        <begin position="61"/>
        <end position="81"/>
    </location>
</feature>
<reference evidence="9 10" key="1">
    <citation type="submission" date="2023-07" db="EMBL/GenBank/DDBJ databases">
        <title>The novel representative of Negativicutes class, Anaeroselena agilis gen. nov. sp. nov.</title>
        <authorList>
            <person name="Prokofeva M.I."/>
            <person name="Elcheninov A.G."/>
            <person name="Klyukina A."/>
            <person name="Kublanov I.V."/>
            <person name="Frolov E.N."/>
            <person name="Podosokorskaya O.A."/>
        </authorList>
    </citation>
    <scope>NUCLEOTIDE SEQUENCE [LARGE SCALE GENOMIC DNA]</scope>
    <source>
        <strain evidence="9 10">4137-cl</strain>
    </source>
</reference>
<dbReference type="InterPro" id="IPR022930">
    <property type="entry name" value="UPF0316"/>
</dbReference>
<gene>
    <name evidence="9" type="ORF">Q4T40_14400</name>
</gene>
<feature type="domain" description="DUF5698" evidence="8">
    <location>
        <begin position="22"/>
        <end position="78"/>
    </location>
</feature>
<dbReference type="RefSeq" id="WP_413780917.1">
    <property type="nucleotide sequence ID" value="NZ_JAUOZS010000001.1"/>
</dbReference>
<organism evidence="9 10">
    <name type="scientific">Anaeroselena agilis</name>
    <dbReference type="NCBI Taxonomy" id="3063788"/>
    <lineage>
        <taxon>Bacteria</taxon>
        <taxon>Bacillati</taxon>
        <taxon>Bacillota</taxon>
        <taxon>Negativicutes</taxon>
        <taxon>Acetonemataceae</taxon>
        <taxon>Anaeroselena</taxon>
    </lineage>
</organism>
<comment type="caution">
    <text evidence="9">The sequence shown here is derived from an EMBL/GenBank/DDBJ whole genome shotgun (WGS) entry which is preliminary data.</text>
</comment>
<dbReference type="Pfam" id="PF18955">
    <property type="entry name" value="DUF5698"/>
    <property type="match status" value="1"/>
</dbReference>
<keyword evidence="2 6" id="KW-1003">Cell membrane</keyword>
<evidence type="ECO:0000256" key="5">
    <source>
        <dbReference type="ARBA" id="ARBA00023136"/>
    </source>
</evidence>
<evidence type="ECO:0000313" key="10">
    <source>
        <dbReference type="Proteomes" id="UP001254848"/>
    </source>
</evidence>
<dbReference type="Pfam" id="PF10035">
    <property type="entry name" value="DUF2179"/>
    <property type="match status" value="1"/>
</dbReference>
<protein>
    <recommendedName>
        <fullName evidence="6">UPF0316 protein Q4T40_14400</fullName>
    </recommendedName>
</protein>
<evidence type="ECO:0000256" key="3">
    <source>
        <dbReference type="ARBA" id="ARBA00022692"/>
    </source>
</evidence>
<dbReference type="CDD" id="cd16381">
    <property type="entry name" value="YitT_C_like_1"/>
    <property type="match status" value="1"/>
</dbReference>
<feature type="domain" description="DUF2179" evidence="7">
    <location>
        <begin position="112"/>
        <end position="164"/>
    </location>
</feature>
<evidence type="ECO:0000313" key="9">
    <source>
        <dbReference type="EMBL" id="MDT8902437.1"/>
    </source>
</evidence>
<evidence type="ECO:0000259" key="7">
    <source>
        <dbReference type="Pfam" id="PF10035"/>
    </source>
</evidence>
<keyword evidence="3 6" id="KW-0812">Transmembrane</keyword>
<keyword evidence="10" id="KW-1185">Reference proteome</keyword>
<evidence type="ECO:0000256" key="2">
    <source>
        <dbReference type="ARBA" id="ARBA00022475"/>
    </source>
</evidence>
<sequence length="171" mass="19131">MESILGYVAVFFARVADMTLATIRTLMVMRGRKLMAAVIGFAEVLIYVVALKFVLETLNDIPSLIFYALGFAAGNAAGLWAEERLALGYYVMQVITGRDAVAFAAGLRERGFGVTIFPCQGREACYDLLSVVFERRRLNELEDAVRDWDPKAFVTVTDTRTIRGGHFYRNK</sequence>
<feature type="transmembrane region" description="Helical" evidence="6">
    <location>
        <begin position="34"/>
        <end position="55"/>
    </location>
</feature>
<dbReference type="InterPro" id="IPR044035">
    <property type="entry name" value="DUF5698"/>
</dbReference>
<proteinExistence type="inferred from homology"/>
<dbReference type="Proteomes" id="UP001254848">
    <property type="component" value="Unassembled WGS sequence"/>
</dbReference>
<dbReference type="HAMAP" id="MF_01515">
    <property type="entry name" value="UPF0316"/>
    <property type="match status" value="1"/>
</dbReference>
<evidence type="ECO:0000259" key="8">
    <source>
        <dbReference type="Pfam" id="PF18955"/>
    </source>
</evidence>
<keyword evidence="5 6" id="KW-0472">Membrane</keyword>
<comment type="subcellular location">
    <subcellularLocation>
        <location evidence="1 6">Cell membrane</location>
        <topology evidence="1 6">Multi-pass membrane protein</topology>
    </subcellularLocation>
</comment>
<keyword evidence="4 6" id="KW-1133">Transmembrane helix</keyword>
<dbReference type="EMBL" id="JAUOZS010000001">
    <property type="protein sequence ID" value="MDT8902437.1"/>
    <property type="molecule type" value="Genomic_DNA"/>
</dbReference>